<dbReference type="PANTHER" id="PTHR10887:SF522">
    <property type="entry name" value="P-LOOP CONTAINING NUCLEOSIDE TRIPHOSPHATE HYDROLASES SUPERFAMILY PROTEIN"/>
    <property type="match status" value="1"/>
</dbReference>
<dbReference type="InterPro" id="IPR027417">
    <property type="entry name" value="P-loop_NTPase"/>
</dbReference>
<evidence type="ECO:0000256" key="3">
    <source>
        <dbReference type="ARBA" id="ARBA00022806"/>
    </source>
</evidence>
<dbReference type="InterPro" id="IPR045529">
    <property type="entry name" value="DUF6469"/>
</dbReference>
<gene>
    <name evidence="5" type="ORF">POPTR_004G077201v4</name>
</gene>
<dbReference type="GO" id="GO:0005524">
    <property type="term" value="F:ATP binding"/>
    <property type="evidence" value="ECO:0007669"/>
    <property type="project" value="UniProtKB-KW"/>
</dbReference>
<dbReference type="ExpressionAtlas" id="A0A2K2ARC7">
    <property type="expression patterns" value="baseline and differential"/>
</dbReference>
<evidence type="ECO:0000313" key="6">
    <source>
        <dbReference type="Proteomes" id="UP000006729"/>
    </source>
</evidence>
<sequence>MLFEFYVIVFLLQDLQQELSAKFVISIPIISQSI</sequence>
<dbReference type="InterPro" id="IPR045055">
    <property type="entry name" value="DNA2/NAM7-like"/>
</dbReference>
<dbReference type="AlphaFoldDB" id="A0A2K2ARC7"/>
<comment type="caution">
    <text evidence="5">The sequence shown here is derived from an EMBL/GenBank/DDBJ whole genome shotgun (WGS) entry which is preliminary data.</text>
</comment>
<accession>A0A2K2ARC7</accession>
<dbReference type="Pfam" id="PF20073">
    <property type="entry name" value="DUF6469"/>
    <property type="match status" value="1"/>
</dbReference>
<dbReference type="Pfam" id="PF13086">
    <property type="entry name" value="AAA_11"/>
    <property type="match status" value="2"/>
</dbReference>
<dbReference type="GO" id="GO:0003723">
    <property type="term" value="F:RNA binding"/>
    <property type="evidence" value="ECO:0000318"/>
    <property type="project" value="GO_Central"/>
</dbReference>
<dbReference type="SUPFAM" id="SSF52540">
    <property type="entry name" value="P-loop containing nucleoside triphosphate hydrolases"/>
    <property type="match status" value="1"/>
</dbReference>
<dbReference type="Gene3D" id="3.40.50.300">
    <property type="entry name" value="P-loop containing nucleotide triphosphate hydrolases"/>
    <property type="match status" value="2"/>
</dbReference>
<protein>
    <recommendedName>
        <fullName evidence="7">Helicase ATP-binding domain-containing protein</fullName>
    </recommendedName>
</protein>
<dbReference type="InterPro" id="IPR041679">
    <property type="entry name" value="DNA2/NAM7-like_C"/>
</dbReference>
<dbReference type="FunFam" id="3.40.50.300:FF:000326">
    <property type="entry name" value="P-loop containing nucleoside triphosphate hydrolase"/>
    <property type="match status" value="1"/>
</dbReference>
<organism evidence="5 6">
    <name type="scientific">Populus trichocarpa</name>
    <name type="common">Western balsam poplar</name>
    <name type="synonym">Populus balsamifera subsp. trichocarpa</name>
    <dbReference type="NCBI Taxonomy" id="3694"/>
    <lineage>
        <taxon>Eukaryota</taxon>
        <taxon>Viridiplantae</taxon>
        <taxon>Streptophyta</taxon>
        <taxon>Embryophyta</taxon>
        <taxon>Tracheophyta</taxon>
        <taxon>Spermatophyta</taxon>
        <taxon>Magnoliopsida</taxon>
        <taxon>eudicotyledons</taxon>
        <taxon>Gunneridae</taxon>
        <taxon>Pentapetalae</taxon>
        <taxon>rosids</taxon>
        <taxon>fabids</taxon>
        <taxon>Malpighiales</taxon>
        <taxon>Salicaceae</taxon>
        <taxon>Saliceae</taxon>
        <taxon>Populus</taxon>
    </lineage>
</organism>
<dbReference type="InterPro" id="IPR047187">
    <property type="entry name" value="SF1_C_Upf1"/>
</dbReference>
<evidence type="ECO:0000256" key="2">
    <source>
        <dbReference type="ARBA" id="ARBA00022801"/>
    </source>
</evidence>
<dbReference type="CDD" id="cd18808">
    <property type="entry name" value="SF1_C_Upf1"/>
    <property type="match status" value="1"/>
</dbReference>
<evidence type="ECO:0000313" key="5">
    <source>
        <dbReference type="EMBL" id="PNT40086.2"/>
    </source>
</evidence>
<dbReference type="Pfam" id="PF13087">
    <property type="entry name" value="AAA_12"/>
    <property type="match status" value="1"/>
</dbReference>
<keyword evidence="4" id="KW-0067">ATP-binding</keyword>
<proteinExistence type="predicted"/>
<dbReference type="PANTHER" id="PTHR10887">
    <property type="entry name" value="DNA2/NAM7 HELICASE FAMILY"/>
    <property type="match status" value="1"/>
</dbReference>
<reference evidence="5 6" key="1">
    <citation type="journal article" date="2006" name="Science">
        <title>The genome of black cottonwood, Populus trichocarpa (Torr. &amp; Gray).</title>
        <authorList>
            <person name="Tuskan G.A."/>
            <person name="Difazio S."/>
            <person name="Jansson S."/>
            <person name="Bohlmann J."/>
            <person name="Grigoriev I."/>
            <person name="Hellsten U."/>
            <person name="Putnam N."/>
            <person name="Ralph S."/>
            <person name="Rombauts S."/>
            <person name="Salamov A."/>
            <person name="Schein J."/>
            <person name="Sterck L."/>
            <person name="Aerts A."/>
            <person name="Bhalerao R.R."/>
            <person name="Bhalerao R.P."/>
            <person name="Blaudez D."/>
            <person name="Boerjan W."/>
            <person name="Brun A."/>
            <person name="Brunner A."/>
            <person name="Busov V."/>
            <person name="Campbell M."/>
            <person name="Carlson J."/>
            <person name="Chalot M."/>
            <person name="Chapman J."/>
            <person name="Chen G.L."/>
            <person name="Cooper D."/>
            <person name="Coutinho P.M."/>
            <person name="Couturier J."/>
            <person name="Covert S."/>
            <person name="Cronk Q."/>
            <person name="Cunningham R."/>
            <person name="Davis J."/>
            <person name="Degroeve S."/>
            <person name="Dejardin A."/>
            <person name="Depamphilis C."/>
            <person name="Detter J."/>
            <person name="Dirks B."/>
            <person name="Dubchak I."/>
            <person name="Duplessis S."/>
            <person name="Ehlting J."/>
            <person name="Ellis B."/>
            <person name="Gendler K."/>
            <person name="Goodstein D."/>
            <person name="Gribskov M."/>
            <person name="Grimwood J."/>
            <person name="Groover A."/>
            <person name="Gunter L."/>
            <person name="Hamberger B."/>
            <person name="Heinze B."/>
            <person name="Helariutta Y."/>
            <person name="Henrissat B."/>
            <person name="Holligan D."/>
            <person name="Holt R."/>
            <person name="Huang W."/>
            <person name="Islam-Faridi N."/>
            <person name="Jones S."/>
            <person name="Jones-Rhoades M."/>
            <person name="Jorgensen R."/>
            <person name="Joshi C."/>
            <person name="Kangasjarvi J."/>
            <person name="Karlsson J."/>
            <person name="Kelleher C."/>
            <person name="Kirkpatrick R."/>
            <person name="Kirst M."/>
            <person name="Kohler A."/>
            <person name="Kalluri U."/>
            <person name="Larimer F."/>
            <person name="Leebens-Mack J."/>
            <person name="Leple J.C."/>
            <person name="Locascio P."/>
            <person name="Lou Y."/>
            <person name="Lucas S."/>
            <person name="Martin F."/>
            <person name="Montanini B."/>
            <person name="Napoli C."/>
            <person name="Nelson D.R."/>
            <person name="Nelson C."/>
            <person name="Nieminen K."/>
            <person name="Nilsson O."/>
            <person name="Pereda V."/>
            <person name="Peter G."/>
            <person name="Philippe R."/>
            <person name="Pilate G."/>
            <person name="Poliakov A."/>
            <person name="Razumovskaya J."/>
            <person name="Richardson P."/>
            <person name="Rinaldi C."/>
            <person name="Ritland K."/>
            <person name="Rouze P."/>
            <person name="Ryaboy D."/>
            <person name="Schmutz J."/>
            <person name="Schrader J."/>
            <person name="Segerman B."/>
            <person name="Shin H."/>
            <person name="Siddiqui A."/>
            <person name="Sterky F."/>
            <person name="Terry A."/>
            <person name="Tsai C.J."/>
            <person name="Uberbacher E."/>
            <person name="Unneberg P."/>
            <person name="Vahala J."/>
            <person name="Wall K."/>
            <person name="Wessler S."/>
            <person name="Yang G."/>
            <person name="Yin T."/>
            <person name="Douglas C."/>
            <person name="Marra M."/>
            <person name="Sandberg G."/>
            <person name="Van de Peer Y."/>
            <person name="Rokhsar D."/>
        </authorList>
    </citation>
    <scope>NUCLEOTIDE SEQUENCE [LARGE SCALE GENOMIC DNA]</scope>
    <source>
        <strain evidence="6">cv. Nisqually</strain>
    </source>
</reference>
<dbReference type="GO" id="GO:0016787">
    <property type="term" value="F:hydrolase activity"/>
    <property type="evidence" value="ECO:0007669"/>
    <property type="project" value="UniProtKB-KW"/>
</dbReference>
<keyword evidence="3" id="KW-0347">Helicase</keyword>
<dbReference type="Proteomes" id="UP000006729">
    <property type="component" value="Chromosome 4"/>
</dbReference>
<name>A0A2K2ARC7_POPTR</name>
<evidence type="ECO:0008006" key="7">
    <source>
        <dbReference type="Google" id="ProtNLM"/>
    </source>
</evidence>
<dbReference type="EMBL" id="CM009293">
    <property type="protein sequence ID" value="PNT40086.2"/>
    <property type="molecule type" value="Genomic_DNA"/>
</dbReference>
<evidence type="ECO:0000256" key="1">
    <source>
        <dbReference type="ARBA" id="ARBA00022741"/>
    </source>
</evidence>
<evidence type="ECO:0000256" key="4">
    <source>
        <dbReference type="ARBA" id="ARBA00022840"/>
    </source>
</evidence>
<dbReference type="InParanoid" id="A0A2K2ARC7"/>
<keyword evidence="1" id="KW-0547">Nucleotide-binding</keyword>
<dbReference type="GO" id="GO:0005694">
    <property type="term" value="C:chromosome"/>
    <property type="evidence" value="ECO:0007669"/>
    <property type="project" value="UniProtKB-ARBA"/>
</dbReference>
<keyword evidence="2" id="KW-0378">Hydrolase</keyword>
<keyword evidence="6" id="KW-1185">Reference proteome</keyword>
<dbReference type="GO" id="GO:0004386">
    <property type="term" value="F:helicase activity"/>
    <property type="evidence" value="ECO:0007669"/>
    <property type="project" value="UniProtKB-KW"/>
</dbReference>
<dbReference type="InterPro" id="IPR041677">
    <property type="entry name" value="DNA2/NAM7_AAA_11"/>
</dbReference>